<sequence>MSAAHSSTPPQGPPAVPEIDVHRAARLAAEGVLLLDVREDAEWEAGHAPGARHVPLAELDPASLPVGEPIVAVCRSGNRSGKASTVLAAAGHDVVNMTGGMQAWQAAGLPVQAPGGGPGSV</sequence>
<dbReference type="PANTHER" id="PTHR43031:SF1">
    <property type="entry name" value="PYRIDINE NUCLEOTIDE-DISULPHIDE OXIDOREDUCTASE"/>
    <property type="match status" value="1"/>
</dbReference>
<accession>A0ABP8VPE5</accession>
<evidence type="ECO:0000259" key="1">
    <source>
        <dbReference type="PROSITE" id="PS50206"/>
    </source>
</evidence>
<dbReference type="InterPro" id="IPR036873">
    <property type="entry name" value="Rhodanese-like_dom_sf"/>
</dbReference>
<keyword evidence="3" id="KW-1185">Reference proteome</keyword>
<dbReference type="PROSITE" id="PS50206">
    <property type="entry name" value="RHODANESE_3"/>
    <property type="match status" value="1"/>
</dbReference>
<evidence type="ECO:0000313" key="2">
    <source>
        <dbReference type="EMBL" id="GAA4668464.1"/>
    </source>
</evidence>
<dbReference type="RefSeq" id="WP_345262029.1">
    <property type="nucleotide sequence ID" value="NZ_BAABIM010000001.1"/>
</dbReference>
<dbReference type="Pfam" id="PF00581">
    <property type="entry name" value="Rhodanese"/>
    <property type="match status" value="1"/>
</dbReference>
<gene>
    <name evidence="2" type="ORF">GCM10023226_00500</name>
</gene>
<dbReference type="CDD" id="cd00158">
    <property type="entry name" value="RHOD"/>
    <property type="match status" value="1"/>
</dbReference>
<feature type="domain" description="Rhodanese" evidence="1">
    <location>
        <begin position="28"/>
        <end position="113"/>
    </location>
</feature>
<evidence type="ECO:0000313" key="3">
    <source>
        <dbReference type="Proteomes" id="UP001500621"/>
    </source>
</evidence>
<dbReference type="SMART" id="SM00450">
    <property type="entry name" value="RHOD"/>
    <property type="match status" value="1"/>
</dbReference>
<reference evidence="3" key="1">
    <citation type="journal article" date="2019" name="Int. J. Syst. Evol. Microbiol.">
        <title>The Global Catalogue of Microorganisms (GCM) 10K type strain sequencing project: providing services to taxonomists for standard genome sequencing and annotation.</title>
        <authorList>
            <consortium name="The Broad Institute Genomics Platform"/>
            <consortium name="The Broad Institute Genome Sequencing Center for Infectious Disease"/>
            <person name="Wu L."/>
            <person name="Ma J."/>
        </authorList>
    </citation>
    <scope>NUCLEOTIDE SEQUENCE [LARGE SCALE GENOMIC DNA]</scope>
    <source>
        <strain evidence="3">JCM 18127</strain>
    </source>
</reference>
<dbReference type="EMBL" id="BAABIM010000001">
    <property type="protein sequence ID" value="GAA4668464.1"/>
    <property type="molecule type" value="Genomic_DNA"/>
</dbReference>
<dbReference type="InterPro" id="IPR050229">
    <property type="entry name" value="GlpE_sulfurtransferase"/>
</dbReference>
<dbReference type="Gene3D" id="3.40.250.10">
    <property type="entry name" value="Rhodanese-like domain"/>
    <property type="match status" value="1"/>
</dbReference>
<name>A0ABP8VPE5_9ACTN</name>
<dbReference type="SUPFAM" id="SSF52821">
    <property type="entry name" value="Rhodanese/Cell cycle control phosphatase"/>
    <property type="match status" value="1"/>
</dbReference>
<dbReference type="PANTHER" id="PTHR43031">
    <property type="entry name" value="FAD-DEPENDENT OXIDOREDUCTASE"/>
    <property type="match status" value="1"/>
</dbReference>
<protein>
    <submittedName>
        <fullName evidence="2">Rhodanese-like domain-containing protein</fullName>
    </submittedName>
</protein>
<dbReference type="InterPro" id="IPR001763">
    <property type="entry name" value="Rhodanese-like_dom"/>
</dbReference>
<organism evidence="2 3">
    <name type="scientific">Nocardioides nanhaiensis</name>
    <dbReference type="NCBI Taxonomy" id="1476871"/>
    <lineage>
        <taxon>Bacteria</taxon>
        <taxon>Bacillati</taxon>
        <taxon>Actinomycetota</taxon>
        <taxon>Actinomycetes</taxon>
        <taxon>Propionibacteriales</taxon>
        <taxon>Nocardioidaceae</taxon>
        <taxon>Nocardioides</taxon>
    </lineage>
</organism>
<dbReference type="Proteomes" id="UP001500621">
    <property type="component" value="Unassembled WGS sequence"/>
</dbReference>
<proteinExistence type="predicted"/>
<comment type="caution">
    <text evidence="2">The sequence shown here is derived from an EMBL/GenBank/DDBJ whole genome shotgun (WGS) entry which is preliminary data.</text>
</comment>